<sequence>MADQEKTTGTSIGVESEDTRTDRKLKAKIEEALRVGRYLVTVSLWEDGEIRHQAILKSFPKRDVIPTLEHIVDRARREQLW</sequence>
<accession>X1C9E4</accession>
<gene>
    <name evidence="2" type="ORF">S01H4_40269</name>
</gene>
<evidence type="ECO:0000256" key="1">
    <source>
        <dbReference type="SAM" id="MobiDB-lite"/>
    </source>
</evidence>
<protein>
    <submittedName>
        <fullName evidence="2">Uncharacterized protein</fullName>
    </submittedName>
</protein>
<evidence type="ECO:0000313" key="2">
    <source>
        <dbReference type="EMBL" id="GAH04751.1"/>
    </source>
</evidence>
<reference evidence="2" key="1">
    <citation type="journal article" date="2014" name="Front. Microbiol.">
        <title>High frequency of phylogenetically diverse reductive dehalogenase-homologous genes in deep subseafloor sedimentary metagenomes.</title>
        <authorList>
            <person name="Kawai M."/>
            <person name="Futagami T."/>
            <person name="Toyoda A."/>
            <person name="Takaki Y."/>
            <person name="Nishi S."/>
            <person name="Hori S."/>
            <person name="Arai W."/>
            <person name="Tsubouchi T."/>
            <person name="Morono Y."/>
            <person name="Uchiyama I."/>
            <person name="Ito T."/>
            <person name="Fujiyama A."/>
            <person name="Inagaki F."/>
            <person name="Takami H."/>
        </authorList>
    </citation>
    <scope>NUCLEOTIDE SEQUENCE</scope>
    <source>
        <strain evidence="2">Expedition CK06-06</strain>
    </source>
</reference>
<proteinExistence type="predicted"/>
<organism evidence="2">
    <name type="scientific">marine sediment metagenome</name>
    <dbReference type="NCBI Taxonomy" id="412755"/>
    <lineage>
        <taxon>unclassified sequences</taxon>
        <taxon>metagenomes</taxon>
        <taxon>ecological metagenomes</taxon>
    </lineage>
</organism>
<dbReference type="AlphaFoldDB" id="X1C9E4"/>
<feature type="region of interest" description="Disordered" evidence="1">
    <location>
        <begin position="1"/>
        <end position="21"/>
    </location>
</feature>
<name>X1C9E4_9ZZZZ</name>
<comment type="caution">
    <text evidence="2">The sequence shown here is derived from an EMBL/GenBank/DDBJ whole genome shotgun (WGS) entry which is preliminary data.</text>
</comment>
<dbReference type="EMBL" id="BART01021911">
    <property type="protein sequence ID" value="GAH04751.1"/>
    <property type="molecule type" value="Genomic_DNA"/>
</dbReference>